<proteinExistence type="predicted"/>
<evidence type="ECO:0000313" key="2">
    <source>
        <dbReference type="Proteomes" id="UP000593737"/>
    </source>
</evidence>
<dbReference type="Proteomes" id="UP000593737">
    <property type="component" value="Chromosome"/>
</dbReference>
<dbReference type="EMBL" id="CP047423">
    <property type="protein sequence ID" value="QPD05152.1"/>
    <property type="molecule type" value="Genomic_DNA"/>
</dbReference>
<organism evidence="1 2">
    <name type="scientific">Candidatus Nitrospira kreftii</name>
    <dbReference type="NCBI Taxonomy" id="2652173"/>
    <lineage>
        <taxon>Bacteria</taxon>
        <taxon>Pseudomonadati</taxon>
        <taxon>Nitrospirota</taxon>
        <taxon>Nitrospiria</taxon>
        <taxon>Nitrospirales</taxon>
        <taxon>Nitrospiraceae</taxon>
        <taxon>Nitrospira</taxon>
    </lineage>
</organism>
<reference evidence="1 2" key="1">
    <citation type="journal article" date="2020" name="ISME J.">
        <title>Enrichment and physiological characterization of a novel comammox Nitrospira indicates ammonium inhibition of complete nitrification.</title>
        <authorList>
            <person name="Sakoula D."/>
            <person name="Koch H."/>
            <person name="Frank J."/>
            <person name="Jetten M.S.M."/>
            <person name="van Kessel M.A.H.J."/>
            <person name="Lucker S."/>
        </authorList>
    </citation>
    <scope>NUCLEOTIDE SEQUENCE [LARGE SCALE GENOMIC DNA]</scope>
    <source>
        <strain evidence="1">Comreactor17</strain>
    </source>
</reference>
<protein>
    <submittedName>
        <fullName evidence="1">Uncharacterized protein</fullName>
    </submittedName>
</protein>
<sequence>MVSVGLKGVTKLFRTWNEVMVNHIGAEIFSCSSRLPLAHDLIFLSEEKGDRVYQRGGFLDRNSEALI</sequence>
<evidence type="ECO:0000313" key="1">
    <source>
        <dbReference type="EMBL" id="QPD05152.1"/>
    </source>
</evidence>
<dbReference type="AlphaFoldDB" id="A0A7S8FG41"/>
<accession>A0A7S8FG41</accession>
<gene>
    <name evidence="1" type="ORF">Nkreftii_002926</name>
</gene>
<dbReference type="KEGG" id="nkf:Nkreftii_002926"/>
<name>A0A7S8FG41_9BACT</name>